<sequence>MAELAEGAGAQAARASLSSYQRKGLCGTQAPIAFACRRITVLRSAVPLPASSSSPSSSAEPDPALHNPFRDDAKPGLDMDCSVPDAAVVNKNIGIFKDAVNRIEVYIQSGLDENLPTAGSLQIRRRSHTGGDGARLVLSDSAIRSSNELNRPGAGSRPTARQPRLTADAVGGFVSGEGCGLLPAKNETIPSKDIQLLASFYVMDFLHSICRILTTSAAALLDQIYPSTSSAPTHVSSIMSETAQGSAAVGIYGTPIAAASGTASPTNSVGPNRNKAAPAYRHTTGTFPAVFHDQRSSIAISSFA</sequence>
<reference evidence="2" key="1">
    <citation type="submission" date="2023-02" db="EMBL/GenBank/DDBJ databases">
        <title>Colletotrichum kahawae CIFC_Que2 genome sequencing and assembly.</title>
        <authorList>
            <person name="Baroncelli R."/>
        </authorList>
    </citation>
    <scope>NUCLEOTIDE SEQUENCE</scope>
    <source>
        <strain evidence="2">CIFC_Que2</strain>
    </source>
</reference>
<dbReference type="EMBL" id="VYYT01000222">
    <property type="protein sequence ID" value="KAK2755234.1"/>
    <property type="molecule type" value="Genomic_DNA"/>
</dbReference>
<feature type="compositionally biased region" description="Low complexity" evidence="1">
    <location>
        <begin position="50"/>
        <end position="64"/>
    </location>
</feature>
<evidence type="ECO:0000256" key="1">
    <source>
        <dbReference type="SAM" id="MobiDB-lite"/>
    </source>
</evidence>
<evidence type="ECO:0000313" key="3">
    <source>
        <dbReference type="Proteomes" id="UP001281614"/>
    </source>
</evidence>
<gene>
    <name evidence="2" type="ORF">CKAH01_01126</name>
</gene>
<accession>A0AAD9YAH8</accession>
<feature type="region of interest" description="Disordered" evidence="1">
    <location>
        <begin position="50"/>
        <end position="76"/>
    </location>
</feature>
<evidence type="ECO:0000313" key="2">
    <source>
        <dbReference type="EMBL" id="KAK2755234.1"/>
    </source>
</evidence>
<comment type="caution">
    <text evidence="2">The sequence shown here is derived from an EMBL/GenBank/DDBJ whole genome shotgun (WGS) entry which is preliminary data.</text>
</comment>
<dbReference type="AlphaFoldDB" id="A0AAD9YAH8"/>
<proteinExistence type="predicted"/>
<dbReference type="Proteomes" id="UP001281614">
    <property type="component" value="Unassembled WGS sequence"/>
</dbReference>
<name>A0AAD9YAH8_COLKA</name>
<keyword evidence="3" id="KW-1185">Reference proteome</keyword>
<protein>
    <submittedName>
        <fullName evidence="2">Uncharacterized protein</fullName>
    </submittedName>
</protein>
<organism evidence="2 3">
    <name type="scientific">Colletotrichum kahawae</name>
    <name type="common">Coffee berry disease fungus</name>
    <dbReference type="NCBI Taxonomy" id="34407"/>
    <lineage>
        <taxon>Eukaryota</taxon>
        <taxon>Fungi</taxon>
        <taxon>Dikarya</taxon>
        <taxon>Ascomycota</taxon>
        <taxon>Pezizomycotina</taxon>
        <taxon>Sordariomycetes</taxon>
        <taxon>Hypocreomycetidae</taxon>
        <taxon>Glomerellales</taxon>
        <taxon>Glomerellaceae</taxon>
        <taxon>Colletotrichum</taxon>
        <taxon>Colletotrichum gloeosporioides species complex</taxon>
    </lineage>
</organism>